<evidence type="ECO:0000313" key="7">
    <source>
        <dbReference type="Proteomes" id="UP001175228"/>
    </source>
</evidence>
<dbReference type="GO" id="GO:0005737">
    <property type="term" value="C:cytoplasm"/>
    <property type="evidence" value="ECO:0007669"/>
    <property type="project" value="TreeGrafter"/>
</dbReference>
<dbReference type="GO" id="GO:0006915">
    <property type="term" value="P:apoptotic process"/>
    <property type="evidence" value="ECO:0007669"/>
    <property type="project" value="UniProtKB-KW"/>
</dbReference>
<organism evidence="6 7">
    <name type="scientific">Armillaria luteobubalina</name>
    <dbReference type="NCBI Taxonomy" id="153913"/>
    <lineage>
        <taxon>Eukaryota</taxon>
        <taxon>Fungi</taxon>
        <taxon>Dikarya</taxon>
        <taxon>Basidiomycota</taxon>
        <taxon>Agaricomycotina</taxon>
        <taxon>Agaricomycetes</taxon>
        <taxon>Agaricomycetidae</taxon>
        <taxon>Agaricales</taxon>
        <taxon>Marasmiineae</taxon>
        <taxon>Physalacriaceae</taxon>
        <taxon>Armillaria</taxon>
    </lineage>
</organism>
<dbReference type="PANTHER" id="PTHR48104:SF30">
    <property type="entry name" value="METACASPASE-1"/>
    <property type="match status" value="1"/>
</dbReference>
<evidence type="ECO:0000256" key="4">
    <source>
        <dbReference type="SAM" id="MobiDB-lite"/>
    </source>
</evidence>
<dbReference type="SUPFAM" id="SSF52129">
    <property type="entry name" value="Caspase-like"/>
    <property type="match status" value="1"/>
</dbReference>
<keyword evidence="3" id="KW-0788">Thiol protease</keyword>
<dbReference type="GO" id="GO:0004197">
    <property type="term" value="F:cysteine-type endopeptidase activity"/>
    <property type="evidence" value="ECO:0007669"/>
    <property type="project" value="InterPro"/>
</dbReference>
<dbReference type="EMBL" id="JAUEPU010000005">
    <property type="protein sequence ID" value="KAK0502229.1"/>
    <property type="molecule type" value="Genomic_DNA"/>
</dbReference>
<feature type="domain" description="Peptidase C14 caspase" evidence="5">
    <location>
        <begin position="51"/>
        <end position="292"/>
    </location>
</feature>
<dbReference type="InterPro" id="IPR011600">
    <property type="entry name" value="Pept_C14_caspase"/>
</dbReference>
<dbReference type="InterPro" id="IPR050452">
    <property type="entry name" value="Metacaspase"/>
</dbReference>
<keyword evidence="3" id="KW-0378">Hydrolase</keyword>
<evidence type="ECO:0000256" key="3">
    <source>
        <dbReference type="ARBA" id="ARBA00022807"/>
    </source>
</evidence>
<gene>
    <name evidence="6" type="ORF">EDD18DRAFT_1139794</name>
</gene>
<keyword evidence="7" id="KW-1185">Reference proteome</keyword>
<dbReference type="Gene3D" id="3.40.50.1460">
    <property type="match status" value="1"/>
</dbReference>
<keyword evidence="2" id="KW-0053">Apoptosis</keyword>
<sequence length="690" mass="75901">MYLLQRVVKKVGMKANISARPVDCPEEGKTPSFKSPPPRCIPIEDSIPPLFALIIGIDKYMHRSYGLRELRGAVADAEAVYIFLRETLRVPESRIKNLRNEEATRATIEMEIKNLGGNSAIKNDDPILIYYAGHGAEAKAPSGRSCTDGKIQIGSDDRDSERGQGVLDERLAHLLQDVAGKKSDNITVILDSCHSASGTRAVNHDPTFTVRGIKLPEDYTIPQDLLHDIPRGKSRAIVAAKGYEKTGLLSHMLISACKHGQEASERDGHGAFTSALLSLLKKSGVDKLTYADVIAHLPDLPGQNPQCEGVYKSRYLFNSKPGQYTLEVGEAHGIINKAEFVVFTSKDMTSALGTVVASNTTAFTSTCDFSTCGNETPQDMCLLIEQDERLLGVREKIVKEMQGDSEEKRGFCLVDSRDDEPDLVIAADGNVVCFEITDKLCQQHGLTCMPFHDVKIDNSDFIHRILRSSADFYWHLRRSSQGGALAGAILLECMKLKKTGLEFEAVLEPDGENLNNGGVIFADDGKDAKYGFKITNTHPDIKAPLYVSMFYFDASDLSIVPYYQPGCAKDGIVEFSLPPGESLTIGYGASGTPPSRLTPRKGQGVEVGFMKLFFSTEYMDLSGIVQSSPFTECRQSIPVKKKNRHVWDTMCVAIVQKNDEDISHDCESWGDKGKLQGMPAKYGSHIDHFL</sequence>
<feature type="region of interest" description="Disordered" evidence="4">
    <location>
        <begin position="141"/>
        <end position="162"/>
    </location>
</feature>
<evidence type="ECO:0000313" key="6">
    <source>
        <dbReference type="EMBL" id="KAK0502229.1"/>
    </source>
</evidence>
<proteinExistence type="inferred from homology"/>
<dbReference type="InterPro" id="IPR029030">
    <property type="entry name" value="Caspase-like_dom_sf"/>
</dbReference>
<dbReference type="AlphaFoldDB" id="A0AA39UXR3"/>
<dbReference type="Pfam" id="PF00656">
    <property type="entry name" value="Peptidase_C14"/>
    <property type="match status" value="1"/>
</dbReference>
<name>A0AA39UXR3_9AGAR</name>
<dbReference type="Proteomes" id="UP001175228">
    <property type="component" value="Unassembled WGS sequence"/>
</dbReference>
<evidence type="ECO:0000256" key="2">
    <source>
        <dbReference type="ARBA" id="ARBA00022703"/>
    </source>
</evidence>
<dbReference type="PANTHER" id="PTHR48104">
    <property type="entry name" value="METACASPASE-4"/>
    <property type="match status" value="1"/>
</dbReference>
<comment type="similarity">
    <text evidence="1">Belongs to the peptidase C14B family.</text>
</comment>
<comment type="caution">
    <text evidence="6">The sequence shown here is derived from an EMBL/GenBank/DDBJ whole genome shotgun (WGS) entry which is preliminary data.</text>
</comment>
<evidence type="ECO:0000259" key="5">
    <source>
        <dbReference type="Pfam" id="PF00656"/>
    </source>
</evidence>
<protein>
    <submittedName>
        <fullName evidence="6">Caspase domain-containing protein</fullName>
    </submittedName>
</protein>
<evidence type="ECO:0000256" key="1">
    <source>
        <dbReference type="ARBA" id="ARBA00009005"/>
    </source>
</evidence>
<keyword evidence="3" id="KW-0645">Protease</keyword>
<dbReference type="GO" id="GO:0006508">
    <property type="term" value="P:proteolysis"/>
    <property type="evidence" value="ECO:0007669"/>
    <property type="project" value="InterPro"/>
</dbReference>
<reference evidence="6" key="1">
    <citation type="submission" date="2023-06" db="EMBL/GenBank/DDBJ databases">
        <authorList>
            <consortium name="Lawrence Berkeley National Laboratory"/>
            <person name="Ahrendt S."/>
            <person name="Sahu N."/>
            <person name="Indic B."/>
            <person name="Wong-Bajracharya J."/>
            <person name="Merenyi Z."/>
            <person name="Ke H.-M."/>
            <person name="Monk M."/>
            <person name="Kocsube S."/>
            <person name="Drula E."/>
            <person name="Lipzen A."/>
            <person name="Balint B."/>
            <person name="Henrissat B."/>
            <person name="Andreopoulos B."/>
            <person name="Martin F.M."/>
            <person name="Harder C.B."/>
            <person name="Rigling D."/>
            <person name="Ford K.L."/>
            <person name="Foster G.D."/>
            <person name="Pangilinan J."/>
            <person name="Papanicolaou A."/>
            <person name="Barry K."/>
            <person name="LaButti K."/>
            <person name="Viragh M."/>
            <person name="Koriabine M."/>
            <person name="Yan M."/>
            <person name="Riley R."/>
            <person name="Champramary S."/>
            <person name="Plett K.L."/>
            <person name="Tsai I.J."/>
            <person name="Slot J."/>
            <person name="Sipos G."/>
            <person name="Plett J."/>
            <person name="Nagy L.G."/>
            <person name="Grigoriev I.V."/>
        </authorList>
    </citation>
    <scope>NUCLEOTIDE SEQUENCE</scope>
    <source>
        <strain evidence="6">HWK02</strain>
    </source>
</reference>
<accession>A0AA39UXR3</accession>